<name>A0A939NKG4_KLEPN</name>
<organism evidence="1 2">
    <name type="scientific">Klebsiella pneumoniae</name>
    <dbReference type="NCBI Taxonomy" id="573"/>
    <lineage>
        <taxon>Bacteria</taxon>
        <taxon>Pseudomonadati</taxon>
        <taxon>Pseudomonadota</taxon>
        <taxon>Gammaproteobacteria</taxon>
        <taxon>Enterobacterales</taxon>
        <taxon>Enterobacteriaceae</taxon>
        <taxon>Klebsiella/Raoultella group</taxon>
        <taxon>Klebsiella</taxon>
        <taxon>Klebsiella pneumoniae complex</taxon>
    </lineage>
</organism>
<dbReference type="Proteomes" id="UP000664002">
    <property type="component" value="Unassembled WGS sequence"/>
</dbReference>
<evidence type="ECO:0000313" key="2">
    <source>
        <dbReference type="Proteomes" id="UP000664002"/>
    </source>
</evidence>
<sequence>IVLSGFATTDLSVKFCDACQGAEPMENGRCAAFSSPSCLLYVVMCALRPLAAAERQERSD</sequence>
<reference evidence="1" key="1">
    <citation type="submission" date="2021-03" db="EMBL/GenBank/DDBJ databases">
        <title>Molecular epidemiology and mechanisms of colistin and carbapenem resistance in Enterobacteriaceae from clinical isolates, the environment and porcine samples in Pretoria, South Africa.</title>
        <authorList>
            <person name="Bogoshi D."/>
            <person name="Mbelle N.M."/>
            <person name="Naidoo V."/>
            <person name="Osei Sekyere J."/>
        </authorList>
    </citation>
    <scope>NUCLEOTIDE SEQUENCE</scope>
    <source>
        <strain evidence="1">C027</strain>
    </source>
</reference>
<evidence type="ECO:0000313" key="1">
    <source>
        <dbReference type="EMBL" id="MBO1997455.1"/>
    </source>
</evidence>
<dbReference type="EMBL" id="JAGETM010000019">
    <property type="protein sequence ID" value="MBO1997455.1"/>
    <property type="molecule type" value="Genomic_DNA"/>
</dbReference>
<feature type="non-terminal residue" evidence="1">
    <location>
        <position position="1"/>
    </location>
</feature>
<proteinExistence type="predicted"/>
<comment type="caution">
    <text evidence="1">The sequence shown here is derived from an EMBL/GenBank/DDBJ whole genome shotgun (WGS) entry which is preliminary data.</text>
</comment>
<dbReference type="AlphaFoldDB" id="A0A939NKG4"/>
<protein>
    <submittedName>
        <fullName evidence="1">Uncharacterized protein</fullName>
    </submittedName>
</protein>
<accession>A0A939NKG4</accession>
<gene>
    <name evidence="1" type="ORF">J4730_14165</name>
</gene>